<feature type="signal peptide" evidence="1">
    <location>
        <begin position="1"/>
        <end position="18"/>
    </location>
</feature>
<organism evidence="2 3">
    <name type="scientific">Cytospora schulzeri</name>
    <dbReference type="NCBI Taxonomy" id="448051"/>
    <lineage>
        <taxon>Eukaryota</taxon>
        <taxon>Fungi</taxon>
        <taxon>Dikarya</taxon>
        <taxon>Ascomycota</taxon>
        <taxon>Pezizomycotina</taxon>
        <taxon>Sordariomycetes</taxon>
        <taxon>Sordariomycetidae</taxon>
        <taxon>Diaporthales</taxon>
        <taxon>Cytosporaceae</taxon>
        <taxon>Cytospora</taxon>
    </lineage>
</organism>
<evidence type="ECO:0000313" key="3">
    <source>
        <dbReference type="Proteomes" id="UP000283895"/>
    </source>
</evidence>
<dbReference type="Proteomes" id="UP000283895">
    <property type="component" value="Unassembled WGS sequence"/>
</dbReference>
<dbReference type="InterPro" id="IPR037176">
    <property type="entry name" value="Osmotin/thaumatin-like_sf"/>
</dbReference>
<name>A0A423WGP5_9PEZI</name>
<accession>A0A423WGP5</accession>
<keyword evidence="3" id="KW-1185">Reference proteome</keyword>
<feature type="chain" id="PRO_5019499350" evidence="1">
    <location>
        <begin position="19"/>
        <end position="237"/>
    </location>
</feature>
<proteinExistence type="predicted"/>
<reference evidence="2 3" key="1">
    <citation type="submission" date="2015-09" db="EMBL/GenBank/DDBJ databases">
        <title>Host preference determinants of Valsa canker pathogens revealed by comparative genomics.</title>
        <authorList>
            <person name="Yin Z."/>
            <person name="Huang L."/>
        </authorList>
    </citation>
    <scope>NUCLEOTIDE SEQUENCE [LARGE SCALE GENOMIC DNA]</scope>
    <source>
        <strain evidence="2 3">03-1</strain>
    </source>
</reference>
<keyword evidence="1" id="KW-0732">Signal</keyword>
<dbReference type="STRING" id="356882.A0A423WGP5"/>
<evidence type="ECO:0000313" key="2">
    <source>
        <dbReference type="EMBL" id="ROW02539.1"/>
    </source>
</evidence>
<dbReference type="SUPFAM" id="SSF49870">
    <property type="entry name" value="Osmotin, thaumatin-like protein"/>
    <property type="match status" value="1"/>
</dbReference>
<evidence type="ECO:0000256" key="1">
    <source>
        <dbReference type="SAM" id="SignalP"/>
    </source>
</evidence>
<dbReference type="OrthoDB" id="5959761at2759"/>
<comment type="caution">
    <text evidence="2">The sequence shown here is derived from an EMBL/GenBank/DDBJ whole genome shotgun (WGS) entry which is preliminary data.</text>
</comment>
<dbReference type="AlphaFoldDB" id="A0A423WGP5"/>
<dbReference type="EMBL" id="LKEA01000017">
    <property type="protein sequence ID" value="ROW02539.1"/>
    <property type="molecule type" value="Genomic_DNA"/>
</dbReference>
<gene>
    <name evidence="2" type="ORF">VMCG_05995</name>
</gene>
<sequence length="237" mass="24837">MRSSTFLTVVSAVSLANAAAFSRSDSNPGVDITNASGEEATYYFCNNNSNGDGTADPGLPCTNLETTVVVPPSGSKTVDLSADFKGRVVRSTDMPATWVEIQVKADDGNAWGDVSLQPGCDGAATVAPTDGGSSATVGFTNTDIVAKAPDTAKTTRGDGVSVIATPWSAGTILNADAVDYLEKASHKYISIFDNNCLDSLKFPANLNALVRLVHKPDQHARFGDENVTTLQYRVLRG</sequence>
<dbReference type="Gene3D" id="2.60.110.10">
    <property type="entry name" value="Thaumatin"/>
    <property type="match status" value="1"/>
</dbReference>
<protein>
    <submittedName>
        <fullName evidence="2">Uncharacterized protein</fullName>
    </submittedName>
</protein>